<proteinExistence type="predicted"/>
<dbReference type="AlphaFoldDB" id="A0AAD7DHK0"/>
<organism evidence="1 2">
    <name type="scientific">Mycena rosella</name>
    <name type="common">Pink bonnet</name>
    <name type="synonym">Agaricus rosellus</name>
    <dbReference type="NCBI Taxonomy" id="1033263"/>
    <lineage>
        <taxon>Eukaryota</taxon>
        <taxon>Fungi</taxon>
        <taxon>Dikarya</taxon>
        <taxon>Basidiomycota</taxon>
        <taxon>Agaricomycotina</taxon>
        <taxon>Agaricomycetes</taxon>
        <taxon>Agaricomycetidae</taxon>
        <taxon>Agaricales</taxon>
        <taxon>Marasmiineae</taxon>
        <taxon>Mycenaceae</taxon>
        <taxon>Mycena</taxon>
    </lineage>
</organism>
<dbReference type="EMBL" id="JARKIE010000058">
    <property type="protein sequence ID" value="KAJ7691426.1"/>
    <property type="molecule type" value="Genomic_DNA"/>
</dbReference>
<protein>
    <submittedName>
        <fullName evidence="1">Uncharacterized protein</fullName>
    </submittedName>
</protein>
<comment type="caution">
    <text evidence="1">The sequence shown here is derived from an EMBL/GenBank/DDBJ whole genome shotgun (WGS) entry which is preliminary data.</text>
</comment>
<reference evidence="1" key="1">
    <citation type="submission" date="2023-03" db="EMBL/GenBank/DDBJ databases">
        <title>Massive genome expansion in bonnet fungi (Mycena s.s.) driven by repeated elements and novel gene families across ecological guilds.</title>
        <authorList>
            <consortium name="Lawrence Berkeley National Laboratory"/>
            <person name="Harder C.B."/>
            <person name="Miyauchi S."/>
            <person name="Viragh M."/>
            <person name="Kuo A."/>
            <person name="Thoen E."/>
            <person name="Andreopoulos B."/>
            <person name="Lu D."/>
            <person name="Skrede I."/>
            <person name="Drula E."/>
            <person name="Henrissat B."/>
            <person name="Morin E."/>
            <person name="Kohler A."/>
            <person name="Barry K."/>
            <person name="LaButti K."/>
            <person name="Morin E."/>
            <person name="Salamov A."/>
            <person name="Lipzen A."/>
            <person name="Mereny Z."/>
            <person name="Hegedus B."/>
            <person name="Baldrian P."/>
            <person name="Stursova M."/>
            <person name="Weitz H."/>
            <person name="Taylor A."/>
            <person name="Grigoriev I.V."/>
            <person name="Nagy L.G."/>
            <person name="Martin F."/>
            <person name="Kauserud H."/>
        </authorList>
    </citation>
    <scope>NUCLEOTIDE SEQUENCE</scope>
    <source>
        <strain evidence="1">CBHHK067</strain>
    </source>
</reference>
<evidence type="ECO:0000313" key="1">
    <source>
        <dbReference type="EMBL" id="KAJ7691426.1"/>
    </source>
</evidence>
<dbReference type="Proteomes" id="UP001221757">
    <property type="component" value="Unassembled WGS sequence"/>
</dbReference>
<keyword evidence="2" id="KW-1185">Reference proteome</keyword>
<evidence type="ECO:0000313" key="2">
    <source>
        <dbReference type="Proteomes" id="UP001221757"/>
    </source>
</evidence>
<accession>A0AAD7DHK0</accession>
<sequence length="154" mass="16754">MNPTALAPTSGKSEMLSSAGATSYDLEDRYYRLRGVTGVQHFTPSSRRLGIWTGDAAGKVNTVGNLWGWILVVHRRVKPESPSQTVISAYGPQCGSAITSELLWKARAPRSETNDGIDCSMMAAHQLDRAQVRGTIIPRFRGQEEEKCVTGNCG</sequence>
<gene>
    <name evidence="1" type="ORF">B0H17DRAFT_1133735</name>
</gene>
<name>A0AAD7DHK0_MYCRO</name>